<dbReference type="OrthoDB" id="3944128at2759"/>
<accession>A0A6A6FC87</accession>
<evidence type="ECO:0000256" key="2">
    <source>
        <dbReference type="SAM" id="SignalP"/>
    </source>
</evidence>
<feature type="compositionally biased region" description="Low complexity" evidence="1">
    <location>
        <begin position="444"/>
        <end position="453"/>
    </location>
</feature>
<feature type="region of interest" description="Disordered" evidence="1">
    <location>
        <begin position="30"/>
        <end position="50"/>
    </location>
</feature>
<dbReference type="EMBL" id="ML992678">
    <property type="protein sequence ID" value="KAF2211099.1"/>
    <property type="molecule type" value="Genomic_DNA"/>
</dbReference>
<feature type="compositionally biased region" description="Low complexity" evidence="1">
    <location>
        <begin position="797"/>
        <end position="812"/>
    </location>
</feature>
<protein>
    <submittedName>
        <fullName evidence="3">Uncharacterized protein</fullName>
    </submittedName>
</protein>
<feature type="chain" id="PRO_5025606118" evidence="2">
    <location>
        <begin position="26"/>
        <end position="865"/>
    </location>
</feature>
<evidence type="ECO:0000256" key="1">
    <source>
        <dbReference type="SAM" id="MobiDB-lite"/>
    </source>
</evidence>
<feature type="region of interest" description="Disordered" evidence="1">
    <location>
        <begin position="666"/>
        <end position="709"/>
    </location>
</feature>
<feature type="signal peptide" evidence="2">
    <location>
        <begin position="1"/>
        <end position="25"/>
    </location>
</feature>
<name>A0A6A6FC87_9PEZI</name>
<keyword evidence="4" id="KW-1185">Reference proteome</keyword>
<feature type="compositionally biased region" description="Gly residues" evidence="1">
    <location>
        <begin position="623"/>
        <end position="637"/>
    </location>
</feature>
<feature type="compositionally biased region" description="Gly residues" evidence="1">
    <location>
        <begin position="680"/>
        <end position="694"/>
    </location>
</feature>
<feature type="compositionally biased region" description="Gly residues" evidence="1">
    <location>
        <begin position="516"/>
        <end position="527"/>
    </location>
</feature>
<organism evidence="3 4">
    <name type="scientific">Cercospora zeae-maydis SCOH1-5</name>
    <dbReference type="NCBI Taxonomy" id="717836"/>
    <lineage>
        <taxon>Eukaryota</taxon>
        <taxon>Fungi</taxon>
        <taxon>Dikarya</taxon>
        <taxon>Ascomycota</taxon>
        <taxon>Pezizomycotina</taxon>
        <taxon>Dothideomycetes</taxon>
        <taxon>Dothideomycetidae</taxon>
        <taxon>Mycosphaerellales</taxon>
        <taxon>Mycosphaerellaceae</taxon>
        <taxon>Cercospora</taxon>
    </lineage>
</organism>
<feature type="region of interest" description="Disordered" evidence="1">
    <location>
        <begin position="431"/>
        <end position="540"/>
    </location>
</feature>
<evidence type="ECO:0000313" key="4">
    <source>
        <dbReference type="Proteomes" id="UP000799539"/>
    </source>
</evidence>
<reference evidence="3" key="1">
    <citation type="journal article" date="2020" name="Stud. Mycol.">
        <title>101 Dothideomycetes genomes: a test case for predicting lifestyles and emergence of pathogens.</title>
        <authorList>
            <person name="Haridas S."/>
            <person name="Albert R."/>
            <person name="Binder M."/>
            <person name="Bloem J."/>
            <person name="Labutti K."/>
            <person name="Salamov A."/>
            <person name="Andreopoulos B."/>
            <person name="Baker S."/>
            <person name="Barry K."/>
            <person name="Bills G."/>
            <person name="Bluhm B."/>
            <person name="Cannon C."/>
            <person name="Castanera R."/>
            <person name="Culley D."/>
            <person name="Daum C."/>
            <person name="Ezra D."/>
            <person name="Gonzalez J."/>
            <person name="Henrissat B."/>
            <person name="Kuo A."/>
            <person name="Liang C."/>
            <person name="Lipzen A."/>
            <person name="Lutzoni F."/>
            <person name="Magnuson J."/>
            <person name="Mondo S."/>
            <person name="Nolan M."/>
            <person name="Ohm R."/>
            <person name="Pangilinan J."/>
            <person name="Park H.-J."/>
            <person name="Ramirez L."/>
            <person name="Alfaro M."/>
            <person name="Sun H."/>
            <person name="Tritt A."/>
            <person name="Yoshinaga Y."/>
            <person name="Zwiers L.-H."/>
            <person name="Turgeon B."/>
            <person name="Goodwin S."/>
            <person name="Spatafora J."/>
            <person name="Crous P."/>
            <person name="Grigoriev I."/>
        </authorList>
    </citation>
    <scope>NUCLEOTIDE SEQUENCE</scope>
    <source>
        <strain evidence="3">SCOH1-5</strain>
    </source>
</reference>
<feature type="compositionally biased region" description="Low complexity" evidence="1">
    <location>
        <begin position="602"/>
        <end position="613"/>
    </location>
</feature>
<feature type="compositionally biased region" description="Gly residues" evidence="1">
    <location>
        <begin position="816"/>
        <end position="834"/>
    </location>
</feature>
<feature type="region of interest" description="Disordered" evidence="1">
    <location>
        <begin position="599"/>
        <end position="644"/>
    </location>
</feature>
<dbReference type="AlphaFoldDB" id="A0A6A6FC87"/>
<dbReference type="Proteomes" id="UP000799539">
    <property type="component" value="Unassembled WGS sequence"/>
</dbReference>
<evidence type="ECO:0000313" key="3">
    <source>
        <dbReference type="EMBL" id="KAF2211099.1"/>
    </source>
</evidence>
<proteinExistence type="predicted"/>
<feature type="compositionally biased region" description="Polar residues" evidence="1">
    <location>
        <begin position="488"/>
        <end position="512"/>
    </location>
</feature>
<gene>
    <name evidence="3" type="ORF">CERZMDRAFT_98830</name>
</gene>
<sequence>MQWKWADLPPSLLLAVFSYLAYSEALPEQQGNASYQNDPGDDNSLKNTTDTPFFSAANGTGAAYARSCASAYSAYSSGQASWDALHNTVKTTTAYYGGAVTRQVTYYENATTLCDGHPRLTYSPAIALSTAWRTIVEPTTATSVYTDTIGSVYPAPSPSCSIDPKDCDTLWRDYSKSVAAAATITSAPVIQTPPCMNHSAAASWSSVTEKIYGCGLCTIYGEGVELVYFPEPTTVSRDMCASTPTAPLTSYGPGAVISAYAGKSFGANTSSTAGANTSSTAGAKKTAVVDGHTFTTGTAYISISKVYAANRCSKTFGVVTDAILAMPSESVLSLRYSQDHFQRLMETDKVTGYPVSYADFNTPIPWSAWNGQAQCQDAQDDVSCGIIYENYYRPQLAIPPEITSLSPDFEGCQMFYNGLWDPPLALTQAQSAAGPTLPNGHHLPTSTSAQPSQAAPPPTTQPTAIADNSPSTHHDHSPDQYGQPGGASPTSPDTGYSGTDNTKPAPSYGDTSNGDQIGGNGDAGGGSRSKYLPSTEPWSKSFKIGGVQYTAKAEGGKVTIGPITCVAGGAQQTLPDGTVCSYGDTGLVFTTKEKVVFDHHNPSSPGGVQPGGPENKPTMEPGGVSGPTPYGGAGGVSGSTPYGEAGGVSGPVPYGGAGGVSGPTPYGQAGGVSGPTPYGQAGGVSGPMPYGGAGSANTASNPTRTGDSNTVTLTINGEKETVVQQQNGGPVVINQMITLLPGGPAFNFSGGAVISVPQDGSEVIIQSNSTLDVAPTITGGSGSVSGAIRSGLGYGDQSSASSSTTSGPGQPARTGESGGASEGAGGSGGSGGSGSSSPSAAGRLLSFEALNFLVVIVTLVAVTLG</sequence>
<feature type="region of interest" description="Disordered" evidence="1">
    <location>
        <begin position="788"/>
        <end position="839"/>
    </location>
</feature>
<keyword evidence="2" id="KW-0732">Signal</keyword>
<feature type="compositionally biased region" description="Polar residues" evidence="1">
    <location>
        <begin position="695"/>
        <end position="709"/>
    </location>
</feature>